<evidence type="ECO:0000256" key="5">
    <source>
        <dbReference type="ARBA" id="ARBA00022490"/>
    </source>
</evidence>
<keyword evidence="17" id="KW-1185">Reference proteome</keyword>
<gene>
    <name evidence="16" type="ORF">HNQ70_002202</name>
</gene>
<dbReference type="GO" id="GO:0061710">
    <property type="term" value="F:L-threonylcarbamoyladenylate synthase"/>
    <property type="evidence" value="ECO:0007669"/>
    <property type="project" value="UniProtKB-EC"/>
</dbReference>
<evidence type="ECO:0000256" key="3">
    <source>
        <dbReference type="ARBA" id="ARBA00012584"/>
    </source>
</evidence>
<dbReference type="GO" id="GO:0006450">
    <property type="term" value="P:regulation of translational fidelity"/>
    <property type="evidence" value="ECO:0007669"/>
    <property type="project" value="TreeGrafter"/>
</dbReference>
<proteinExistence type="inferred from homology"/>
<dbReference type="InterPro" id="IPR010923">
    <property type="entry name" value="T(6)A37_SUA5"/>
</dbReference>
<dbReference type="InterPro" id="IPR006070">
    <property type="entry name" value="Sua5-like_dom"/>
</dbReference>
<feature type="binding site" evidence="14">
    <location>
        <position position="140"/>
    </location>
    <ligand>
        <name>L-threonine</name>
        <dbReference type="ChEBI" id="CHEBI:57926"/>
    </ligand>
</feature>
<evidence type="ECO:0000256" key="2">
    <source>
        <dbReference type="ARBA" id="ARBA00007663"/>
    </source>
</evidence>
<evidence type="ECO:0000256" key="9">
    <source>
        <dbReference type="ARBA" id="ARBA00022741"/>
    </source>
</evidence>
<name>A0A7W8M8V6_9BURK</name>
<dbReference type="InterPro" id="IPR050156">
    <property type="entry name" value="TC-AMP_synthase_SUA5"/>
</dbReference>
<dbReference type="GO" id="GO:0008033">
    <property type="term" value="P:tRNA processing"/>
    <property type="evidence" value="ECO:0007669"/>
    <property type="project" value="UniProtKB-KW"/>
</dbReference>
<feature type="binding site" evidence="14">
    <location>
        <position position="31"/>
    </location>
    <ligand>
        <name>L-threonine</name>
        <dbReference type="ChEBI" id="CHEBI:57926"/>
    </ligand>
</feature>
<dbReference type="GO" id="GO:0005737">
    <property type="term" value="C:cytoplasm"/>
    <property type="evidence" value="ECO:0007669"/>
    <property type="project" value="UniProtKB-SubCell"/>
</dbReference>
<protein>
    <recommendedName>
        <fullName evidence="4 13">Threonylcarbamoyl-AMP synthase</fullName>
        <shortName evidence="13">TC-AMP synthase</shortName>
        <ecNumber evidence="3 13">2.7.7.87</ecNumber>
    </recommendedName>
    <alternativeName>
        <fullName evidence="11 13">L-threonylcarbamoyladenylate synthase</fullName>
    </alternativeName>
</protein>
<feature type="binding site" evidence="14">
    <location>
        <position position="184"/>
    </location>
    <ligand>
        <name>L-threonine</name>
        <dbReference type="ChEBI" id="CHEBI:57926"/>
    </ligand>
</feature>
<organism evidence="16 17">
    <name type="scientific">Quisquiliibacterium transsilvanicum</name>
    <dbReference type="NCBI Taxonomy" id="1549638"/>
    <lineage>
        <taxon>Bacteria</taxon>
        <taxon>Pseudomonadati</taxon>
        <taxon>Pseudomonadota</taxon>
        <taxon>Betaproteobacteria</taxon>
        <taxon>Burkholderiales</taxon>
        <taxon>Burkholderiaceae</taxon>
        <taxon>Quisquiliibacterium</taxon>
    </lineage>
</organism>
<feature type="binding site" evidence="14">
    <location>
        <position position="63"/>
    </location>
    <ligand>
        <name>ATP</name>
        <dbReference type="ChEBI" id="CHEBI:30616"/>
    </ligand>
</feature>
<evidence type="ECO:0000256" key="4">
    <source>
        <dbReference type="ARBA" id="ARBA00015492"/>
    </source>
</evidence>
<keyword evidence="5 13" id="KW-0963">Cytoplasm</keyword>
<comment type="catalytic activity">
    <reaction evidence="12 13">
        <text>L-threonine + hydrogencarbonate + ATP = L-threonylcarbamoyladenylate + diphosphate + H2O</text>
        <dbReference type="Rhea" id="RHEA:36407"/>
        <dbReference type="ChEBI" id="CHEBI:15377"/>
        <dbReference type="ChEBI" id="CHEBI:17544"/>
        <dbReference type="ChEBI" id="CHEBI:30616"/>
        <dbReference type="ChEBI" id="CHEBI:33019"/>
        <dbReference type="ChEBI" id="CHEBI:57926"/>
        <dbReference type="ChEBI" id="CHEBI:73682"/>
        <dbReference type="EC" id="2.7.7.87"/>
    </reaction>
</comment>
<evidence type="ECO:0000256" key="1">
    <source>
        <dbReference type="ARBA" id="ARBA00004496"/>
    </source>
</evidence>
<dbReference type="InterPro" id="IPR017945">
    <property type="entry name" value="DHBP_synth_RibB-like_a/b_dom"/>
</dbReference>
<dbReference type="Pfam" id="PF03481">
    <property type="entry name" value="Sua5_C"/>
    <property type="match status" value="1"/>
</dbReference>
<feature type="binding site" evidence="14">
    <location>
        <position position="116"/>
    </location>
    <ligand>
        <name>L-threonine</name>
        <dbReference type="ChEBI" id="CHEBI:57926"/>
    </ligand>
</feature>
<evidence type="ECO:0000256" key="12">
    <source>
        <dbReference type="ARBA" id="ARBA00048366"/>
    </source>
</evidence>
<evidence type="ECO:0000259" key="15">
    <source>
        <dbReference type="PROSITE" id="PS51163"/>
    </source>
</evidence>
<dbReference type="Gene3D" id="3.40.50.11030">
    <property type="entry name" value="Threonylcarbamoyl-AMP synthase, C-terminal domain"/>
    <property type="match status" value="1"/>
</dbReference>
<comment type="caution">
    <text evidence="16">The sequence shown here is derived from an EMBL/GenBank/DDBJ whole genome shotgun (WGS) entry which is preliminary data.</text>
</comment>
<keyword evidence="7 13" id="KW-0819">tRNA processing</keyword>
<keyword evidence="8 13" id="KW-0548">Nucleotidyltransferase</keyword>
<evidence type="ECO:0000256" key="8">
    <source>
        <dbReference type="ARBA" id="ARBA00022695"/>
    </source>
</evidence>
<comment type="similarity">
    <text evidence="2 13">Belongs to the SUA5 family.</text>
</comment>
<feature type="binding site" evidence="14">
    <location>
        <position position="112"/>
    </location>
    <ligand>
        <name>ATP</name>
        <dbReference type="ChEBI" id="CHEBI:30616"/>
    </ligand>
</feature>
<evidence type="ECO:0000256" key="14">
    <source>
        <dbReference type="PIRSR" id="PIRSR004930-1"/>
    </source>
</evidence>
<dbReference type="Pfam" id="PF01300">
    <property type="entry name" value="Sua5_yciO_yrdC"/>
    <property type="match status" value="1"/>
</dbReference>
<accession>A0A7W8M8V6</accession>
<dbReference type="InterPro" id="IPR005145">
    <property type="entry name" value="Sua5_C"/>
</dbReference>
<dbReference type="PANTHER" id="PTHR17490:SF16">
    <property type="entry name" value="THREONYLCARBAMOYL-AMP SYNTHASE"/>
    <property type="match status" value="1"/>
</dbReference>
<dbReference type="GO" id="GO:0000049">
    <property type="term" value="F:tRNA binding"/>
    <property type="evidence" value="ECO:0007669"/>
    <property type="project" value="TreeGrafter"/>
</dbReference>
<dbReference type="AlphaFoldDB" id="A0A7W8M8V6"/>
<dbReference type="EC" id="2.7.7.87" evidence="3 13"/>
<dbReference type="NCBIfam" id="TIGR00057">
    <property type="entry name" value="L-threonylcarbamoyladenylate synthase"/>
    <property type="match status" value="1"/>
</dbReference>
<evidence type="ECO:0000256" key="6">
    <source>
        <dbReference type="ARBA" id="ARBA00022679"/>
    </source>
</evidence>
<dbReference type="PIRSF" id="PIRSF004930">
    <property type="entry name" value="Tln_factor_SUA5"/>
    <property type="match status" value="1"/>
</dbReference>
<keyword evidence="6 13" id="KW-0808">Transferase</keyword>
<reference evidence="16 17" key="1">
    <citation type="submission" date="2020-08" db="EMBL/GenBank/DDBJ databases">
        <title>Genomic Encyclopedia of Type Strains, Phase IV (KMG-IV): sequencing the most valuable type-strain genomes for metagenomic binning, comparative biology and taxonomic classification.</title>
        <authorList>
            <person name="Goeker M."/>
        </authorList>
    </citation>
    <scope>NUCLEOTIDE SEQUENCE [LARGE SCALE GENOMIC DNA]</scope>
    <source>
        <strain evidence="16 17">DSM 29781</strain>
    </source>
</reference>
<dbReference type="Gene3D" id="3.90.870.10">
    <property type="entry name" value="DHBP synthase"/>
    <property type="match status" value="1"/>
</dbReference>
<feature type="binding site" evidence="14">
    <location>
        <position position="54"/>
    </location>
    <ligand>
        <name>ATP</name>
        <dbReference type="ChEBI" id="CHEBI:30616"/>
    </ligand>
</feature>
<comment type="subcellular location">
    <subcellularLocation>
        <location evidence="1 13">Cytoplasm</location>
    </subcellularLocation>
</comment>
<comment type="function">
    <text evidence="13">Required for the formation of a threonylcarbamoyl group on adenosine at position 37 (t(6)A37) in tRNAs that read codons beginning with adenine.</text>
</comment>
<keyword evidence="9 13" id="KW-0547">Nucleotide-binding</keyword>
<dbReference type="EMBL" id="JACHGB010000004">
    <property type="protein sequence ID" value="MBB5272188.1"/>
    <property type="molecule type" value="Genomic_DNA"/>
</dbReference>
<feature type="binding site" evidence="14">
    <location>
        <position position="198"/>
    </location>
    <ligand>
        <name>ATP</name>
        <dbReference type="ChEBI" id="CHEBI:30616"/>
    </ligand>
</feature>
<feature type="binding site" evidence="14">
    <location>
        <position position="150"/>
    </location>
    <ligand>
        <name>ATP</name>
        <dbReference type="ChEBI" id="CHEBI:30616"/>
    </ligand>
</feature>
<dbReference type="SUPFAM" id="SSF55821">
    <property type="entry name" value="YrdC/RibB"/>
    <property type="match status" value="1"/>
</dbReference>
<evidence type="ECO:0000256" key="10">
    <source>
        <dbReference type="ARBA" id="ARBA00022840"/>
    </source>
</evidence>
<feature type="domain" description="YrdC-like" evidence="15">
    <location>
        <begin position="9"/>
        <end position="202"/>
    </location>
</feature>
<dbReference type="Proteomes" id="UP000532440">
    <property type="component" value="Unassembled WGS sequence"/>
</dbReference>
<evidence type="ECO:0000313" key="16">
    <source>
        <dbReference type="EMBL" id="MBB5272188.1"/>
    </source>
</evidence>
<feature type="binding site" evidence="14">
    <location>
        <position position="142"/>
    </location>
    <ligand>
        <name>L-threonine</name>
        <dbReference type="ChEBI" id="CHEBI:57926"/>
    </ligand>
</feature>
<evidence type="ECO:0000256" key="11">
    <source>
        <dbReference type="ARBA" id="ARBA00029774"/>
    </source>
</evidence>
<dbReference type="PANTHER" id="PTHR17490">
    <property type="entry name" value="SUA5"/>
    <property type="match status" value="1"/>
</dbReference>
<keyword evidence="10 13" id="KW-0067">ATP-binding</keyword>
<feature type="binding site" evidence="14">
    <location>
        <position position="233"/>
    </location>
    <ligand>
        <name>ATP</name>
        <dbReference type="ChEBI" id="CHEBI:30616"/>
    </ligand>
</feature>
<evidence type="ECO:0000313" key="17">
    <source>
        <dbReference type="Proteomes" id="UP000532440"/>
    </source>
</evidence>
<dbReference type="GO" id="GO:0005524">
    <property type="term" value="F:ATP binding"/>
    <property type="evidence" value="ECO:0007669"/>
    <property type="project" value="UniProtKB-UniRule"/>
</dbReference>
<evidence type="ECO:0000256" key="7">
    <source>
        <dbReference type="ARBA" id="ARBA00022694"/>
    </source>
</evidence>
<dbReference type="GO" id="GO:0003725">
    <property type="term" value="F:double-stranded RNA binding"/>
    <property type="evidence" value="ECO:0007669"/>
    <property type="project" value="UniProtKB-UniRule"/>
</dbReference>
<dbReference type="InterPro" id="IPR038385">
    <property type="entry name" value="Sua5/YwlC_C"/>
</dbReference>
<evidence type="ECO:0000256" key="13">
    <source>
        <dbReference type="PIRNR" id="PIRNR004930"/>
    </source>
</evidence>
<dbReference type="PROSITE" id="PS51163">
    <property type="entry name" value="YRDC"/>
    <property type="match status" value="1"/>
</dbReference>
<sequence length="335" mass="34686">MLSVRPADPMAIEEAAARLARGELVAFPTETVYGLGADASSGPAVAAIYRVKGRPADHPLIVHVADAAQAQWWGELGAQGLALAQAFWPGPLTLIVRRSAQAPGFACGGEPTVGLRCPAHPVALALLRAFARLGGHGVAAPSANRFGRVSPTRAAHVAADLAAHAAGALGLVLDGGPCEVGLESTIVDLSRGAPVLMRPGGVAADRIERVLGCPLLPRDAQAPRASGTLAAHYAPRTPVELVDGDALAARLAELAGQGRRAAAWCRHRPDAPGSAHWEQAEDDPALFARDLYDGLRRLDALGLDRILVERLPAGAAWDAVRDRLERAAATFAGSA</sequence>